<organism evidence="2">
    <name type="scientific">marine metagenome</name>
    <dbReference type="NCBI Taxonomy" id="408172"/>
    <lineage>
        <taxon>unclassified sequences</taxon>
        <taxon>metagenomes</taxon>
        <taxon>ecological metagenomes</taxon>
    </lineage>
</organism>
<dbReference type="InterPro" id="IPR010364">
    <property type="entry name" value="Uncharacterised_IM_CreD"/>
</dbReference>
<reference evidence="2" key="1">
    <citation type="submission" date="2018-05" db="EMBL/GenBank/DDBJ databases">
        <authorList>
            <person name="Lanie J.A."/>
            <person name="Ng W.-L."/>
            <person name="Kazmierczak K.M."/>
            <person name="Andrzejewski T.M."/>
            <person name="Davidsen T.M."/>
            <person name="Wayne K.J."/>
            <person name="Tettelin H."/>
            <person name="Glass J.I."/>
            <person name="Rusch D."/>
            <person name="Podicherti R."/>
            <person name="Tsui H.-C.T."/>
            <person name="Winkler M.E."/>
        </authorList>
    </citation>
    <scope>NUCLEOTIDE SEQUENCE</scope>
</reference>
<evidence type="ECO:0000256" key="1">
    <source>
        <dbReference type="SAM" id="Phobius"/>
    </source>
</evidence>
<protein>
    <recommendedName>
        <fullName evidence="3">Cell envelope integrity protein CreD</fullName>
    </recommendedName>
</protein>
<proteinExistence type="predicted"/>
<feature type="non-terminal residue" evidence="2">
    <location>
        <position position="1"/>
    </location>
</feature>
<feature type="transmembrane region" description="Helical" evidence="1">
    <location>
        <begin position="34"/>
        <end position="55"/>
    </location>
</feature>
<feature type="non-terminal residue" evidence="2">
    <location>
        <position position="298"/>
    </location>
</feature>
<sequence length="298" mass="33446">KELKAEREGNKTMTNNWLQSVMESIRTSHLLRGLLIGFLILLLLIPISMISGVIWEREEARNEAVKEVTDIWGGDQSIVGPWITVPYLYHGTEKQTSGNRIENVTRTETRYATFLPETLNISGTTVSQIRYRGIFKVPLYTLSLKVKGRFSKPDFSAWGTSADDILWSRAILSLGVSDSKGITEQTVLSWNNDELGFRPGSGESNGEKPGIHVLLVDALDGQTFDFSFPMTINGSGIVHFTPFGRETEIELTSDWPDPSFKGNWLPVEREVNAEGFKATWSIPFLGRNYPQQWETGAD</sequence>
<dbReference type="GO" id="GO:0005886">
    <property type="term" value="C:plasma membrane"/>
    <property type="evidence" value="ECO:0007669"/>
    <property type="project" value="TreeGrafter"/>
</dbReference>
<dbReference type="PANTHER" id="PTHR30092:SF0">
    <property type="entry name" value="INNER MEMBRANE PROTEIN CRED"/>
    <property type="match status" value="1"/>
</dbReference>
<evidence type="ECO:0008006" key="3">
    <source>
        <dbReference type="Google" id="ProtNLM"/>
    </source>
</evidence>
<keyword evidence="1" id="KW-1133">Transmembrane helix</keyword>
<dbReference type="PANTHER" id="PTHR30092">
    <property type="entry name" value="INNER MEMBRANE PROTEIN CRED"/>
    <property type="match status" value="1"/>
</dbReference>
<evidence type="ECO:0000313" key="2">
    <source>
        <dbReference type="EMBL" id="SVD26208.1"/>
    </source>
</evidence>
<name>A0A382TXQ1_9ZZZZ</name>
<dbReference type="EMBL" id="UINC01139581">
    <property type="protein sequence ID" value="SVD26208.1"/>
    <property type="molecule type" value="Genomic_DNA"/>
</dbReference>
<keyword evidence="1" id="KW-0472">Membrane</keyword>
<accession>A0A382TXQ1</accession>
<keyword evidence="1" id="KW-0812">Transmembrane</keyword>
<gene>
    <name evidence="2" type="ORF">METZ01_LOCUS379062</name>
</gene>
<dbReference type="Pfam" id="PF06123">
    <property type="entry name" value="CreD"/>
    <property type="match status" value="1"/>
</dbReference>
<dbReference type="AlphaFoldDB" id="A0A382TXQ1"/>